<keyword evidence="4" id="KW-0862">Zinc</keyword>
<dbReference type="InterPro" id="IPR009057">
    <property type="entry name" value="Homeodomain-like_sf"/>
</dbReference>
<gene>
    <name evidence="7" type="ORF">BS50DRAFT_390024</name>
</gene>
<dbReference type="AlphaFoldDB" id="A0A2T2NPJ7"/>
<dbReference type="GO" id="GO:0008270">
    <property type="term" value="F:zinc ion binding"/>
    <property type="evidence" value="ECO:0007669"/>
    <property type="project" value="UniProtKB-KW"/>
</dbReference>
<feature type="region of interest" description="Disordered" evidence="5">
    <location>
        <begin position="315"/>
        <end position="345"/>
    </location>
</feature>
<keyword evidence="3" id="KW-0539">Nucleus</keyword>
<evidence type="ECO:0000313" key="8">
    <source>
        <dbReference type="Proteomes" id="UP000240883"/>
    </source>
</evidence>
<keyword evidence="8" id="KW-1185">Reference proteome</keyword>
<feature type="domain" description="C2H2-type" evidence="6">
    <location>
        <begin position="349"/>
        <end position="377"/>
    </location>
</feature>
<feature type="region of interest" description="Disordered" evidence="5">
    <location>
        <begin position="1"/>
        <end position="32"/>
    </location>
</feature>
<reference evidence="7 8" key="1">
    <citation type="journal article" date="2018" name="Front. Microbiol.">
        <title>Genome-Wide Analysis of Corynespora cassiicola Leaf Fall Disease Putative Effectors.</title>
        <authorList>
            <person name="Lopez D."/>
            <person name="Ribeiro S."/>
            <person name="Label P."/>
            <person name="Fumanal B."/>
            <person name="Venisse J.S."/>
            <person name="Kohler A."/>
            <person name="de Oliveira R.R."/>
            <person name="Labutti K."/>
            <person name="Lipzen A."/>
            <person name="Lail K."/>
            <person name="Bauer D."/>
            <person name="Ohm R.A."/>
            <person name="Barry K.W."/>
            <person name="Spatafora J."/>
            <person name="Grigoriev I.V."/>
            <person name="Martin F.M."/>
            <person name="Pujade-Renaud V."/>
        </authorList>
    </citation>
    <scope>NUCLEOTIDE SEQUENCE [LARGE SCALE GENOMIC DNA]</scope>
    <source>
        <strain evidence="7 8">Philippines</strain>
    </source>
</reference>
<evidence type="ECO:0000256" key="5">
    <source>
        <dbReference type="SAM" id="MobiDB-lite"/>
    </source>
</evidence>
<dbReference type="Proteomes" id="UP000240883">
    <property type="component" value="Unassembled WGS sequence"/>
</dbReference>
<keyword evidence="2" id="KW-0371">Homeobox</keyword>
<sequence length="507" mass="56802">MLGRRPGTDDPSVLPRSTGGRRQPQARSRSSIATVHPHVSVDQNHTQCSCAARTFVESPTRLSHVHLCTPSSILDTSIDISLLPRPIECGSVDTFSNQSFHDAPSSSDDAVIGNTQFVTPWQLHVGHHEDIYGFSSPPQSHNTQEINHVSEWSFSEQAVPPTPCRNDVSQPPRRPGPKAHSRMIKQWLLDHRTIPYPTDEEVLALATVCGRTSQQIRISLNNFRARLRLETNRNNSSSSPPSVSGSSMCSPPSDFDSLDSWLLQTASYAHLPNQTGELGFDLPPIFDDNYVVSSKSTASEDSGSQRAGAELLMIPRRKGQRLHASRQLASSLGHSPKSSDPSQEASKTYHCTVCPKSFQQEWGWRRHEYSVHKFQVEKWTCMLNDMHLLSDLTCAFCGEKVDELDHFGRHNVQFCLQQDPTNRTFARKDGLKQHVGQIHLKAADESVKKTFKVPRSWASRVNASESHPDSLWCGFCLSVMDSTASRMDHVAEHFRCGYDMSWWIPRS</sequence>
<dbReference type="STRING" id="1448308.A0A2T2NPJ7"/>
<evidence type="ECO:0000256" key="1">
    <source>
        <dbReference type="ARBA" id="ARBA00023125"/>
    </source>
</evidence>
<evidence type="ECO:0000256" key="2">
    <source>
        <dbReference type="ARBA" id="ARBA00023155"/>
    </source>
</evidence>
<dbReference type="InterPro" id="IPR008422">
    <property type="entry name" value="KN_HD"/>
</dbReference>
<evidence type="ECO:0000256" key="4">
    <source>
        <dbReference type="PROSITE-ProRule" id="PRU00042"/>
    </source>
</evidence>
<dbReference type="OrthoDB" id="10056939at2759"/>
<proteinExistence type="predicted"/>
<accession>A0A2T2NPJ7</accession>
<keyword evidence="4" id="KW-0863">Zinc-finger</keyword>
<evidence type="ECO:0000259" key="6">
    <source>
        <dbReference type="PROSITE" id="PS50157"/>
    </source>
</evidence>
<organism evidence="7 8">
    <name type="scientific">Corynespora cassiicola Philippines</name>
    <dbReference type="NCBI Taxonomy" id="1448308"/>
    <lineage>
        <taxon>Eukaryota</taxon>
        <taxon>Fungi</taxon>
        <taxon>Dikarya</taxon>
        <taxon>Ascomycota</taxon>
        <taxon>Pezizomycotina</taxon>
        <taxon>Dothideomycetes</taxon>
        <taxon>Pleosporomycetidae</taxon>
        <taxon>Pleosporales</taxon>
        <taxon>Corynesporascaceae</taxon>
        <taxon>Corynespora</taxon>
    </lineage>
</organism>
<keyword evidence="1" id="KW-0238">DNA-binding</keyword>
<keyword evidence="4" id="KW-0479">Metal-binding</keyword>
<evidence type="ECO:0000313" key="7">
    <source>
        <dbReference type="EMBL" id="PSN67351.1"/>
    </source>
</evidence>
<dbReference type="EMBL" id="KZ678135">
    <property type="protein sequence ID" value="PSN67351.1"/>
    <property type="molecule type" value="Genomic_DNA"/>
</dbReference>
<feature type="compositionally biased region" description="Polar residues" evidence="5">
    <location>
        <begin position="327"/>
        <end position="345"/>
    </location>
</feature>
<dbReference type="GO" id="GO:0003677">
    <property type="term" value="F:DNA binding"/>
    <property type="evidence" value="ECO:0007669"/>
    <property type="project" value="UniProtKB-KW"/>
</dbReference>
<feature type="region of interest" description="Disordered" evidence="5">
    <location>
        <begin position="231"/>
        <end position="251"/>
    </location>
</feature>
<feature type="region of interest" description="Disordered" evidence="5">
    <location>
        <begin position="157"/>
        <end position="180"/>
    </location>
</feature>
<dbReference type="Pfam" id="PF05920">
    <property type="entry name" value="Homeobox_KN"/>
    <property type="match status" value="1"/>
</dbReference>
<dbReference type="SUPFAM" id="SSF46689">
    <property type="entry name" value="Homeodomain-like"/>
    <property type="match status" value="1"/>
</dbReference>
<protein>
    <recommendedName>
        <fullName evidence="6">C2H2-type domain-containing protein</fullName>
    </recommendedName>
</protein>
<dbReference type="PROSITE" id="PS50157">
    <property type="entry name" value="ZINC_FINGER_C2H2_2"/>
    <property type="match status" value="1"/>
</dbReference>
<dbReference type="PROSITE" id="PS00028">
    <property type="entry name" value="ZINC_FINGER_C2H2_1"/>
    <property type="match status" value="1"/>
</dbReference>
<dbReference type="InterPro" id="IPR013087">
    <property type="entry name" value="Znf_C2H2_type"/>
</dbReference>
<feature type="compositionally biased region" description="Basic residues" evidence="5">
    <location>
        <begin position="315"/>
        <end position="324"/>
    </location>
</feature>
<dbReference type="SMART" id="SM00355">
    <property type="entry name" value="ZnF_C2H2"/>
    <property type="match status" value="1"/>
</dbReference>
<name>A0A2T2NPJ7_CORCC</name>
<evidence type="ECO:0000256" key="3">
    <source>
        <dbReference type="ARBA" id="ARBA00023242"/>
    </source>
</evidence>
<dbReference type="Gene3D" id="1.10.10.60">
    <property type="entry name" value="Homeodomain-like"/>
    <property type="match status" value="1"/>
</dbReference>
<dbReference type="GO" id="GO:0006355">
    <property type="term" value="P:regulation of DNA-templated transcription"/>
    <property type="evidence" value="ECO:0007669"/>
    <property type="project" value="InterPro"/>
</dbReference>
<feature type="compositionally biased region" description="Low complexity" evidence="5">
    <location>
        <begin position="236"/>
        <end position="251"/>
    </location>
</feature>